<accession>A0ABU4YQC7</accession>
<dbReference type="SUPFAM" id="SSF109604">
    <property type="entry name" value="HD-domain/PDEase-like"/>
    <property type="match status" value="1"/>
</dbReference>
<reference evidence="2 3" key="1">
    <citation type="submission" date="2023-08" db="EMBL/GenBank/DDBJ databases">
        <title>Implementing the SeqCode for naming new Mesorhizobium species isolated from Vachellia karroo root nodules.</title>
        <authorList>
            <person name="Van Lill M."/>
        </authorList>
    </citation>
    <scope>NUCLEOTIDE SEQUENCE [LARGE SCALE GENOMIC DNA]</scope>
    <source>
        <strain evidence="2 3">VK2B</strain>
    </source>
</reference>
<evidence type="ECO:0000256" key="1">
    <source>
        <dbReference type="SAM" id="MobiDB-lite"/>
    </source>
</evidence>
<comment type="caution">
    <text evidence="2">The sequence shown here is derived from an EMBL/GenBank/DDBJ whole genome shotgun (WGS) entry which is preliminary data.</text>
</comment>
<dbReference type="Proteomes" id="UP001280156">
    <property type="component" value="Unassembled WGS sequence"/>
</dbReference>
<keyword evidence="3" id="KW-1185">Reference proteome</keyword>
<name>A0ABU4YQC7_9HYPH</name>
<sequence>MQDGAQPRFPAKARHRTGLRPEQARLGRPSPGRALLRRDWKDLMLHQAAKIAEQAHRGQKDKTGQPYIEHLRRVADAVETLDEKTVAYLHDVVEKGNGWSLDRLHEAGFSLTVVAAVDALTKRMDESEEGSIFRAASNELALPVKIADLRDNLWQAHQAGVAPDRYETGLGILGDLAARD</sequence>
<protein>
    <submittedName>
        <fullName evidence="2">HD domain-containing protein</fullName>
    </submittedName>
</protein>
<evidence type="ECO:0000313" key="2">
    <source>
        <dbReference type="EMBL" id="MDX8489190.1"/>
    </source>
</evidence>
<proteinExistence type="predicted"/>
<gene>
    <name evidence="2" type="ORF">RFM52_28865</name>
</gene>
<dbReference type="Gene3D" id="1.10.3210.10">
    <property type="entry name" value="Hypothetical protein af1432"/>
    <property type="match status" value="1"/>
</dbReference>
<dbReference type="RefSeq" id="WP_320298366.1">
    <property type="nucleotide sequence ID" value="NZ_JAVIIU010000016.1"/>
</dbReference>
<dbReference type="Pfam" id="PF13328">
    <property type="entry name" value="HD_4"/>
    <property type="match status" value="1"/>
</dbReference>
<feature type="region of interest" description="Disordered" evidence="1">
    <location>
        <begin position="1"/>
        <end position="32"/>
    </location>
</feature>
<dbReference type="EMBL" id="JAVIIV010000028">
    <property type="protein sequence ID" value="MDX8489190.1"/>
    <property type="molecule type" value="Genomic_DNA"/>
</dbReference>
<organism evidence="2 3">
    <name type="scientific">Mesorhizobium humile</name>
    <dbReference type="NCBI Taxonomy" id="3072313"/>
    <lineage>
        <taxon>Bacteria</taxon>
        <taxon>Pseudomonadati</taxon>
        <taxon>Pseudomonadota</taxon>
        <taxon>Alphaproteobacteria</taxon>
        <taxon>Hyphomicrobiales</taxon>
        <taxon>Phyllobacteriaceae</taxon>
        <taxon>Mesorhizobium</taxon>
    </lineage>
</organism>
<evidence type="ECO:0000313" key="3">
    <source>
        <dbReference type="Proteomes" id="UP001280156"/>
    </source>
</evidence>